<dbReference type="OrthoDB" id="9775346at2"/>
<reference evidence="1 2" key="1">
    <citation type="submission" date="2018-01" db="EMBL/GenBank/DDBJ databases">
        <title>Saezia sanguinis gen. nov., sp. nov., in the order Burkholderiales isolated from human blood.</title>
        <authorList>
            <person name="Medina-Pascual M.J."/>
            <person name="Valdezate S."/>
            <person name="Monzon S."/>
            <person name="Cuesta I."/>
            <person name="Carrasco G."/>
            <person name="Villalon P."/>
            <person name="Saez-Nieto J.A."/>
        </authorList>
    </citation>
    <scope>NUCLEOTIDE SEQUENCE [LARGE SCALE GENOMIC DNA]</scope>
    <source>
        <strain evidence="1 2">CNM695-12</strain>
    </source>
</reference>
<sequence length="242" mass="27805">MMSNQAVNQMMAQVRAALKQSIEEKTRQNSQRFFKEEIRFYGVPVPQVNRIAKKYFALMPQASKTDVFAYCEALWQSGYIEESFIACQWAYEMRGTYELADMDVFDGWLDAYVNNWASCDTLCNHAVGDLLMMYPACVVRLKDWAMSANRWKRRAAAVSLIIPARKGLFLPEIFELADLLLSDQDDLVQKGYGWMLKAASEAHQQAVYDFVVARKQTMPRTAFRYALEKMPAALRAQAMKKA</sequence>
<dbReference type="Pfam" id="PF08713">
    <property type="entry name" value="DNA_alkylation"/>
    <property type="match status" value="1"/>
</dbReference>
<evidence type="ECO:0000313" key="2">
    <source>
        <dbReference type="Proteomes" id="UP000286947"/>
    </source>
</evidence>
<protein>
    <recommendedName>
        <fullName evidence="3">DNA alkylation repair enzyme</fullName>
    </recommendedName>
</protein>
<dbReference type="InterPro" id="IPR014825">
    <property type="entry name" value="DNA_alkylation"/>
</dbReference>
<dbReference type="Proteomes" id="UP000286947">
    <property type="component" value="Unassembled WGS sequence"/>
</dbReference>
<gene>
    <name evidence="1" type="ORF">CUZ56_01157</name>
</gene>
<dbReference type="CDD" id="cd06561">
    <property type="entry name" value="AlkD_like"/>
    <property type="match status" value="1"/>
</dbReference>
<dbReference type="Gene3D" id="1.25.10.90">
    <property type="match status" value="1"/>
</dbReference>
<keyword evidence="2" id="KW-1185">Reference proteome</keyword>
<dbReference type="RefSeq" id="WP_126979083.1">
    <property type="nucleotide sequence ID" value="NZ_PQSP01000002.1"/>
</dbReference>
<accession>A0A433SER1</accession>
<dbReference type="PANTHER" id="PTHR34070">
    <property type="entry name" value="ARMADILLO-TYPE FOLD"/>
    <property type="match status" value="1"/>
</dbReference>
<dbReference type="PANTHER" id="PTHR34070:SF1">
    <property type="entry name" value="DNA ALKYLATION REPAIR PROTEIN"/>
    <property type="match status" value="1"/>
</dbReference>
<organism evidence="1 2">
    <name type="scientific">Saezia sanguinis</name>
    <dbReference type="NCBI Taxonomy" id="1965230"/>
    <lineage>
        <taxon>Bacteria</taxon>
        <taxon>Pseudomonadati</taxon>
        <taxon>Pseudomonadota</taxon>
        <taxon>Betaproteobacteria</taxon>
        <taxon>Burkholderiales</taxon>
        <taxon>Saeziaceae</taxon>
        <taxon>Saezia</taxon>
    </lineage>
</organism>
<dbReference type="AlphaFoldDB" id="A0A433SER1"/>
<dbReference type="EMBL" id="PQSP01000002">
    <property type="protein sequence ID" value="RUS67215.1"/>
    <property type="molecule type" value="Genomic_DNA"/>
</dbReference>
<evidence type="ECO:0008006" key="3">
    <source>
        <dbReference type="Google" id="ProtNLM"/>
    </source>
</evidence>
<name>A0A433SER1_9BURK</name>
<comment type="caution">
    <text evidence="1">The sequence shown here is derived from an EMBL/GenBank/DDBJ whole genome shotgun (WGS) entry which is preliminary data.</text>
</comment>
<dbReference type="SUPFAM" id="SSF48371">
    <property type="entry name" value="ARM repeat"/>
    <property type="match status" value="1"/>
</dbReference>
<proteinExistence type="predicted"/>
<dbReference type="InterPro" id="IPR016024">
    <property type="entry name" value="ARM-type_fold"/>
</dbReference>
<evidence type="ECO:0000313" key="1">
    <source>
        <dbReference type="EMBL" id="RUS67215.1"/>
    </source>
</evidence>